<keyword evidence="8 9" id="KW-0051">Antiviral defense</keyword>
<protein>
    <recommendedName>
        <fullName evidence="9">CRISPR-associated endoribonuclease Cas2</fullName>
        <ecNumber evidence="9">3.1.-.-</ecNumber>
    </recommendedName>
</protein>
<dbReference type="PANTHER" id="PTHR34405:SF3">
    <property type="entry name" value="CRISPR-ASSOCIATED ENDORIBONUCLEASE CAS2 3"/>
    <property type="match status" value="1"/>
</dbReference>
<sequence length="98" mass="11686">MQYLIGYDISDKKRLQRIYKKMVEYATPIQYSIFLFEGDQNELNVCINKILEIFNQKEDDLRIYPLPQYGKQWLFGKSILPEGIIWTALPQSFSYPIN</sequence>
<accession>A0A1A7Q538</accession>
<dbReference type="InterPro" id="IPR021127">
    <property type="entry name" value="CRISPR_associated_Cas2"/>
</dbReference>
<feature type="binding site" evidence="9">
    <location>
        <position position="8"/>
    </location>
    <ligand>
        <name>Mg(2+)</name>
        <dbReference type="ChEBI" id="CHEBI:18420"/>
        <note>catalytic</note>
    </ligand>
</feature>
<dbReference type="Pfam" id="PF09827">
    <property type="entry name" value="CRISPR_Cas2"/>
    <property type="match status" value="1"/>
</dbReference>
<evidence type="ECO:0000256" key="4">
    <source>
        <dbReference type="ARBA" id="ARBA00022723"/>
    </source>
</evidence>
<evidence type="ECO:0000256" key="2">
    <source>
        <dbReference type="ARBA" id="ARBA00009959"/>
    </source>
</evidence>
<keyword evidence="6 9" id="KW-0378">Hydrolase</keyword>
<evidence type="ECO:0000256" key="6">
    <source>
        <dbReference type="ARBA" id="ARBA00022801"/>
    </source>
</evidence>
<reference evidence="10 11" key="1">
    <citation type="submission" date="2014-11" db="EMBL/GenBank/DDBJ databases">
        <title>Pan-genome of Gallibacterium spp.</title>
        <authorList>
            <person name="Kudirkiene E."/>
            <person name="Bojesen A.M."/>
        </authorList>
    </citation>
    <scope>NUCLEOTIDE SEQUENCE [LARGE SCALE GENOMIC DNA]</scope>
    <source>
        <strain evidence="10 11">F298</strain>
    </source>
</reference>
<dbReference type="NCBIfam" id="TIGR01573">
    <property type="entry name" value="cas2"/>
    <property type="match status" value="1"/>
</dbReference>
<comment type="subunit">
    <text evidence="9">Homodimer, forms a heterotetramer with a Cas1 homodimer.</text>
</comment>
<dbReference type="Proteomes" id="UP000243168">
    <property type="component" value="Unassembled WGS sequence"/>
</dbReference>
<dbReference type="EC" id="3.1.-.-" evidence="9"/>
<keyword evidence="4 9" id="KW-0479">Metal-binding</keyword>
<evidence type="ECO:0000313" key="10">
    <source>
        <dbReference type="EMBL" id="OBX09334.1"/>
    </source>
</evidence>
<dbReference type="AlphaFoldDB" id="A0A1A7Q538"/>
<dbReference type="SUPFAM" id="SSF143430">
    <property type="entry name" value="TTP0101/SSO1404-like"/>
    <property type="match status" value="1"/>
</dbReference>
<proteinExistence type="inferred from homology"/>
<comment type="function">
    <text evidence="9">CRISPR (clustered regularly interspaced short palindromic repeat), is an adaptive immune system that provides protection against mobile genetic elements (viruses, transposable elements and conjugative plasmids). CRISPR clusters contain sequences complementary to antecedent mobile elements and target invading nucleic acids. CRISPR clusters are transcribed and processed into CRISPR RNA (crRNA). Functions as a ssRNA-specific endoribonuclease. Involved in the integration of spacer DNA into the CRISPR cassette.</text>
</comment>
<dbReference type="GO" id="GO:0043571">
    <property type="term" value="P:maintenance of CRISPR repeat elements"/>
    <property type="evidence" value="ECO:0007669"/>
    <property type="project" value="UniProtKB-UniRule"/>
</dbReference>
<keyword evidence="3 9" id="KW-0540">Nuclease</keyword>
<dbReference type="InterPro" id="IPR019199">
    <property type="entry name" value="Virulence_VapD/CRISPR_Cas2"/>
</dbReference>
<evidence type="ECO:0000256" key="8">
    <source>
        <dbReference type="ARBA" id="ARBA00023118"/>
    </source>
</evidence>
<dbReference type="GO" id="GO:0016787">
    <property type="term" value="F:hydrolase activity"/>
    <property type="evidence" value="ECO:0007669"/>
    <property type="project" value="UniProtKB-KW"/>
</dbReference>
<dbReference type="GO" id="GO:0046872">
    <property type="term" value="F:metal ion binding"/>
    <property type="evidence" value="ECO:0007669"/>
    <property type="project" value="UniProtKB-UniRule"/>
</dbReference>
<comment type="caution">
    <text evidence="10">The sequence shown here is derived from an EMBL/GenBank/DDBJ whole genome shotgun (WGS) entry which is preliminary data.</text>
</comment>
<gene>
    <name evidence="9" type="primary">cas2</name>
    <name evidence="10" type="ORF">QV07_05155</name>
</gene>
<evidence type="ECO:0000256" key="5">
    <source>
        <dbReference type="ARBA" id="ARBA00022759"/>
    </source>
</evidence>
<dbReference type="RefSeq" id="WP_065234446.1">
    <property type="nucleotide sequence ID" value="NZ_JTJS01000047.1"/>
</dbReference>
<dbReference type="CDD" id="cd09725">
    <property type="entry name" value="Cas2_I_II_III"/>
    <property type="match status" value="1"/>
</dbReference>
<dbReference type="EMBL" id="JTJS01000047">
    <property type="protein sequence ID" value="OBX09334.1"/>
    <property type="molecule type" value="Genomic_DNA"/>
</dbReference>
<dbReference type="GO" id="GO:0051607">
    <property type="term" value="P:defense response to virus"/>
    <property type="evidence" value="ECO:0007669"/>
    <property type="project" value="UniProtKB-UniRule"/>
</dbReference>
<evidence type="ECO:0000256" key="9">
    <source>
        <dbReference type="HAMAP-Rule" id="MF_01471"/>
    </source>
</evidence>
<dbReference type="HAMAP" id="MF_01471">
    <property type="entry name" value="Cas2"/>
    <property type="match status" value="1"/>
</dbReference>
<name>A0A1A7Q538_9PAST</name>
<dbReference type="PANTHER" id="PTHR34405">
    <property type="entry name" value="CRISPR-ASSOCIATED ENDORIBONUCLEASE CAS2"/>
    <property type="match status" value="1"/>
</dbReference>
<keyword evidence="5 9" id="KW-0255">Endonuclease</keyword>
<organism evidence="10 11">
    <name type="scientific">Gallibacterium genomosp. 3</name>
    <dbReference type="NCBI Taxonomy" id="505345"/>
    <lineage>
        <taxon>Bacteria</taxon>
        <taxon>Pseudomonadati</taxon>
        <taxon>Pseudomonadota</taxon>
        <taxon>Gammaproteobacteria</taxon>
        <taxon>Pasteurellales</taxon>
        <taxon>Pasteurellaceae</taxon>
        <taxon>Gallibacterium</taxon>
    </lineage>
</organism>
<evidence type="ECO:0000313" key="11">
    <source>
        <dbReference type="Proteomes" id="UP000243168"/>
    </source>
</evidence>
<evidence type="ECO:0000256" key="3">
    <source>
        <dbReference type="ARBA" id="ARBA00022722"/>
    </source>
</evidence>
<comment type="similarity">
    <text evidence="2 9">Belongs to the CRISPR-associated endoribonuclease Cas2 protein family.</text>
</comment>
<dbReference type="GO" id="GO:0004521">
    <property type="term" value="F:RNA endonuclease activity"/>
    <property type="evidence" value="ECO:0007669"/>
    <property type="project" value="InterPro"/>
</dbReference>
<comment type="cofactor">
    <cofactor evidence="1 9">
        <name>Mg(2+)</name>
        <dbReference type="ChEBI" id="CHEBI:18420"/>
    </cofactor>
</comment>
<evidence type="ECO:0000256" key="1">
    <source>
        <dbReference type="ARBA" id="ARBA00001946"/>
    </source>
</evidence>
<dbReference type="Gene3D" id="3.30.70.240">
    <property type="match status" value="1"/>
</dbReference>
<keyword evidence="7 9" id="KW-0460">Magnesium</keyword>
<evidence type="ECO:0000256" key="7">
    <source>
        <dbReference type="ARBA" id="ARBA00022842"/>
    </source>
</evidence>